<dbReference type="OrthoDB" id="28322at2759"/>
<dbReference type="InterPro" id="IPR044865">
    <property type="entry name" value="MRH_dom"/>
</dbReference>
<feature type="region of interest" description="Disordered" evidence="6">
    <location>
        <begin position="298"/>
        <end position="321"/>
    </location>
</feature>
<keyword evidence="10" id="KW-1185">Reference proteome</keyword>
<gene>
    <name evidence="9" type="ORF">AYI70_g7094</name>
</gene>
<evidence type="ECO:0000256" key="5">
    <source>
        <dbReference type="SAM" id="Coils"/>
    </source>
</evidence>
<dbReference type="Proteomes" id="UP000187283">
    <property type="component" value="Unassembled WGS sequence"/>
</dbReference>
<comment type="caution">
    <text evidence="9">The sequence shown here is derived from an EMBL/GenBank/DDBJ whole genome shotgun (WGS) entry which is preliminary data.</text>
</comment>
<feature type="coiled-coil region" evidence="5">
    <location>
        <begin position="180"/>
        <end position="217"/>
    </location>
</feature>
<feature type="compositionally biased region" description="Acidic residues" evidence="6">
    <location>
        <begin position="303"/>
        <end position="315"/>
    </location>
</feature>
<dbReference type="EMBL" id="LSSN01002587">
    <property type="protein sequence ID" value="OMJ15692.1"/>
    <property type="molecule type" value="Genomic_DNA"/>
</dbReference>
<dbReference type="PANTHER" id="PTHR12630:SF1">
    <property type="entry name" value="GLUCOSIDASE 2 SUBUNIT BETA"/>
    <property type="match status" value="1"/>
</dbReference>
<feature type="chain" id="PRO_5013226670" description="Glucosidase 2 subunit beta" evidence="7">
    <location>
        <begin position="20"/>
        <end position="613"/>
    </location>
</feature>
<keyword evidence="4" id="KW-1015">Disulfide bond</keyword>
<feature type="domain" description="MRH" evidence="8">
    <location>
        <begin position="470"/>
        <end position="577"/>
    </location>
</feature>
<evidence type="ECO:0000313" key="9">
    <source>
        <dbReference type="EMBL" id="OMJ15692.1"/>
    </source>
</evidence>
<accession>A0A1R1XM24</accession>
<dbReference type="InterPro" id="IPR028146">
    <property type="entry name" value="PRKCSH_N"/>
</dbReference>
<protein>
    <recommendedName>
        <fullName evidence="1">Glucosidase 2 subunit beta</fullName>
    </recommendedName>
</protein>
<evidence type="ECO:0000256" key="2">
    <source>
        <dbReference type="ARBA" id="ARBA00022729"/>
    </source>
</evidence>
<dbReference type="AlphaFoldDB" id="A0A1R1XM24"/>
<proteinExistence type="predicted"/>
<keyword evidence="3" id="KW-0256">Endoplasmic reticulum</keyword>
<evidence type="ECO:0000256" key="1">
    <source>
        <dbReference type="ARBA" id="ARBA00022387"/>
    </source>
</evidence>
<dbReference type="Pfam" id="PF12999">
    <property type="entry name" value="PRKCSH-like"/>
    <property type="match status" value="1"/>
</dbReference>
<evidence type="ECO:0000313" key="10">
    <source>
        <dbReference type="Proteomes" id="UP000187283"/>
    </source>
</evidence>
<dbReference type="Gene3D" id="2.70.130.10">
    <property type="entry name" value="Mannose-6-phosphate receptor binding domain"/>
    <property type="match status" value="1"/>
</dbReference>
<dbReference type="PANTHER" id="PTHR12630">
    <property type="entry name" value="N-LINKED OLIGOSACCHARIDE PROCESSING"/>
    <property type="match status" value="1"/>
</dbReference>
<evidence type="ECO:0000256" key="6">
    <source>
        <dbReference type="SAM" id="MobiDB-lite"/>
    </source>
</evidence>
<dbReference type="InterPro" id="IPR039794">
    <property type="entry name" value="Gtb1-like"/>
</dbReference>
<dbReference type="InterPro" id="IPR009011">
    <property type="entry name" value="Man6P_isomerase_rcpt-bd_dom_sf"/>
</dbReference>
<evidence type="ECO:0000256" key="4">
    <source>
        <dbReference type="ARBA" id="ARBA00023157"/>
    </source>
</evidence>
<reference evidence="9 10" key="1">
    <citation type="submission" date="2017-01" db="EMBL/GenBank/DDBJ databases">
        <authorList>
            <person name="Mah S.A."/>
            <person name="Swanson W.J."/>
            <person name="Moy G.W."/>
            <person name="Vacquier V.D."/>
        </authorList>
    </citation>
    <scope>NUCLEOTIDE SEQUENCE [LARGE SCALE GENOMIC DNA]</scope>
    <source>
        <strain evidence="9 10">GSMNP</strain>
    </source>
</reference>
<evidence type="ECO:0000256" key="3">
    <source>
        <dbReference type="ARBA" id="ARBA00022824"/>
    </source>
</evidence>
<dbReference type="PROSITE" id="PS51914">
    <property type="entry name" value="MRH"/>
    <property type="match status" value="1"/>
</dbReference>
<organism evidence="9 10">
    <name type="scientific">Smittium culicis</name>
    <dbReference type="NCBI Taxonomy" id="133412"/>
    <lineage>
        <taxon>Eukaryota</taxon>
        <taxon>Fungi</taxon>
        <taxon>Fungi incertae sedis</taxon>
        <taxon>Zoopagomycota</taxon>
        <taxon>Kickxellomycotina</taxon>
        <taxon>Harpellomycetes</taxon>
        <taxon>Harpellales</taxon>
        <taxon>Legeriomycetaceae</taxon>
        <taxon>Smittium</taxon>
    </lineage>
</organism>
<sequence>MFYSKVAYFLAASLSCASANSFKNGNDGNLRGVAPSELSKYVPDADGMFTCFDGKKKIPFDRVNDDYCDCEDGSDEPGTSACNTGRFYCKNIGHIPVYIDSSKVNDGFCDEECCDGSDEWSGIVKCPDTCLEKGKAFKEKAEKKRLNEYNGGLVKQKLKLEAKRLYEQMNIDLIEKAKPKNELNAELSSVEALKTELEGKEKEINERKNKASEIEKQKLSADNLQTVIQLRRFNSAKKKSLDSRIRTLAKILSDLESGHNEEYDDKAVTTALTTFKESIEANFRLRVAVESSKLIDSNGNISSDEDEKVQQEQEESSFTSCKSAADSLSDSIKETEADILVFSQILDNLEKDYNRNFHDLAVKGATAEYVKLRGNWEVLARTDVLAQAEADKWKAVVDEVSNKLHEIEMSKSSVANTPEEEKILKDLEDAKSKFFDLKSKISHIENEINNINNIINMDLGPDSIFLAVKDNCSAINLPEYTYEVCMLGSASQKVIKDGSNMNLGKFDGFGEKSDANEKAVKDYSVHNYLNGAHCWNGPNRSVQLMMDCGPEFIVESVSEPEKCVYHITMKSPTACPDLQGENLAKANESLKDNLKSDSKHEPENKEDARKDEL</sequence>
<evidence type="ECO:0000256" key="7">
    <source>
        <dbReference type="SAM" id="SignalP"/>
    </source>
</evidence>
<feature type="signal peptide" evidence="7">
    <location>
        <begin position="1"/>
        <end position="19"/>
    </location>
</feature>
<dbReference type="PROSITE" id="PS51257">
    <property type="entry name" value="PROKAR_LIPOPROTEIN"/>
    <property type="match status" value="1"/>
</dbReference>
<dbReference type="InterPro" id="IPR036607">
    <property type="entry name" value="PRKCSH"/>
</dbReference>
<feature type="compositionally biased region" description="Basic and acidic residues" evidence="6">
    <location>
        <begin position="588"/>
        <end position="613"/>
    </location>
</feature>
<dbReference type="Pfam" id="PF13015">
    <property type="entry name" value="PRKCSH_1"/>
    <property type="match status" value="1"/>
</dbReference>
<dbReference type="GO" id="GO:0006491">
    <property type="term" value="P:N-glycan processing"/>
    <property type="evidence" value="ECO:0007669"/>
    <property type="project" value="TreeGrafter"/>
</dbReference>
<feature type="region of interest" description="Disordered" evidence="6">
    <location>
        <begin position="576"/>
        <end position="613"/>
    </location>
</feature>
<evidence type="ECO:0000259" key="8">
    <source>
        <dbReference type="PROSITE" id="PS51914"/>
    </source>
</evidence>
<keyword evidence="5" id="KW-0175">Coiled coil</keyword>
<name>A0A1R1XM24_9FUNG</name>
<dbReference type="STRING" id="133412.A0A1R1XM24"/>
<keyword evidence="2 7" id="KW-0732">Signal</keyword>
<dbReference type="GO" id="GO:0017177">
    <property type="term" value="C:glucosidase II complex"/>
    <property type="evidence" value="ECO:0007669"/>
    <property type="project" value="TreeGrafter"/>
</dbReference>
<dbReference type="SUPFAM" id="SSF50911">
    <property type="entry name" value="Mannose 6-phosphate receptor domain"/>
    <property type="match status" value="1"/>
</dbReference>